<keyword evidence="3" id="KW-0677">Repeat</keyword>
<dbReference type="CDD" id="cd13901">
    <property type="entry name" value="CuRO_3_MaLCC_like"/>
    <property type="match status" value="1"/>
</dbReference>
<dbReference type="FunFam" id="2.60.40.420:FF:000021">
    <property type="entry name" value="Extracellular dihydrogeodin oxidase/laccase"/>
    <property type="match status" value="1"/>
</dbReference>
<organism evidence="10 11">
    <name type="scientific">Schizothecium vesticola</name>
    <dbReference type="NCBI Taxonomy" id="314040"/>
    <lineage>
        <taxon>Eukaryota</taxon>
        <taxon>Fungi</taxon>
        <taxon>Dikarya</taxon>
        <taxon>Ascomycota</taxon>
        <taxon>Pezizomycotina</taxon>
        <taxon>Sordariomycetes</taxon>
        <taxon>Sordariomycetidae</taxon>
        <taxon>Sordariales</taxon>
        <taxon>Schizotheciaceae</taxon>
        <taxon>Schizothecium</taxon>
    </lineage>
</organism>
<keyword evidence="5" id="KW-0186">Copper</keyword>
<dbReference type="PANTHER" id="PTHR11709:SF145">
    <property type="entry name" value="LCC1"/>
    <property type="match status" value="1"/>
</dbReference>
<protein>
    <submittedName>
        <fullName evidence="10">Laccase with copper binding domain</fullName>
    </submittedName>
</protein>
<dbReference type="Pfam" id="PF07731">
    <property type="entry name" value="Cu-oxidase_2"/>
    <property type="match status" value="1"/>
</dbReference>
<sequence length="563" mass="61571">MTAAGKLAQKKTNGSSMLGTLMFPFLSYFLTNNPIPDGYPWGKLTDWDNNPYSNYPNTGVVRTYDFTVSRGIIAPDGYERDVLLVNGAFPGPLIEVNWGDKVVVHVHNNITGPEEGTAIHWHGLLQQGTPWEDGSPGISQCPIAPSKSLTYEFIADLYGTSWYHSHYSAQYADGVTGPIVVHGPTQARYDIDVGPIMLSDWHHRDYYDIVTEMLAPHGNPRVTSDNNLINGKMNFDCSTVAAGDTTACTPDAGLAKFKFQQGKTHRLRLINSGADGIQQFSIDNHTMTVIANDFTPIHPYTTTTVTLAVGQRTDVLVTASAASTTSVWMRSRLTCASSLQPLALAAVYYNDANPNLAPTSTPSPLSPTTNQCANDDLSLTAPLFPMPLFRNESDVALWKFNNISMRTNYNTPSLLQVLSGNPTFPPERNILNFHANTSVRLVVVNRSPGPHPMHLHGHNPYILAEGLGTWDGITTTRPENPLRRDVQVVRAGGFLVLQFDANPGVWGFHCHIAWHASGGFMAGLVVRPDVVVGMTVPGKVEETCEGWEVWTRGNVVEQIDSGT</sequence>
<dbReference type="AlphaFoldDB" id="A0AA40F174"/>
<keyword evidence="4" id="KW-0560">Oxidoreductase</keyword>
<dbReference type="SUPFAM" id="SSF49503">
    <property type="entry name" value="Cupredoxins"/>
    <property type="match status" value="3"/>
</dbReference>
<comment type="caution">
    <text evidence="10">The sequence shown here is derived from an EMBL/GenBank/DDBJ whole genome shotgun (WGS) entry which is preliminary data.</text>
</comment>
<evidence type="ECO:0000259" key="9">
    <source>
        <dbReference type="Pfam" id="PF07732"/>
    </source>
</evidence>
<dbReference type="InterPro" id="IPR045087">
    <property type="entry name" value="Cu-oxidase_fam"/>
</dbReference>
<evidence type="ECO:0000256" key="3">
    <source>
        <dbReference type="ARBA" id="ARBA00022737"/>
    </source>
</evidence>
<evidence type="ECO:0000256" key="2">
    <source>
        <dbReference type="ARBA" id="ARBA00022723"/>
    </source>
</evidence>
<keyword evidence="2" id="KW-0479">Metal-binding</keyword>
<evidence type="ECO:0000259" key="7">
    <source>
        <dbReference type="Pfam" id="PF00394"/>
    </source>
</evidence>
<dbReference type="EMBL" id="JAUKUD010000003">
    <property type="protein sequence ID" value="KAK0749196.1"/>
    <property type="molecule type" value="Genomic_DNA"/>
</dbReference>
<dbReference type="Proteomes" id="UP001172155">
    <property type="component" value="Unassembled WGS sequence"/>
</dbReference>
<evidence type="ECO:0000256" key="4">
    <source>
        <dbReference type="ARBA" id="ARBA00023002"/>
    </source>
</evidence>
<comment type="similarity">
    <text evidence="1">Belongs to the multicopper oxidase family.</text>
</comment>
<name>A0AA40F174_9PEZI</name>
<dbReference type="InterPro" id="IPR008972">
    <property type="entry name" value="Cupredoxin"/>
</dbReference>
<evidence type="ECO:0000313" key="11">
    <source>
        <dbReference type="Proteomes" id="UP001172155"/>
    </source>
</evidence>
<dbReference type="GO" id="GO:0016491">
    <property type="term" value="F:oxidoreductase activity"/>
    <property type="evidence" value="ECO:0007669"/>
    <property type="project" value="UniProtKB-KW"/>
</dbReference>
<feature type="domain" description="Plastocyanin-like" evidence="7">
    <location>
        <begin position="195"/>
        <end position="349"/>
    </location>
</feature>
<proteinExistence type="inferred from homology"/>
<evidence type="ECO:0000313" key="10">
    <source>
        <dbReference type="EMBL" id="KAK0749196.1"/>
    </source>
</evidence>
<dbReference type="CDD" id="cd13880">
    <property type="entry name" value="CuRO_2_MaLCC_like"/>
    <property type="match status" value="1"/>
</dbReference>
<keyword evidence="11" id="KW-1185">Reference proteome</keyword>
<keyword evidence="6" id="KW-0325">Glycoprotein</keyword>
<evidence type="ECO:0000259" key="8">
    <source>
        <dbReference type="Pfam" id="PF07731"/>
    </source>
</evidence>
<gene>
    <name evidence="10" type="ORF">B0T18DRAFT_427355</name>
</gene>
<dbReference type="InterPro" id="IPR011707">
    <property type="entry name" value="Cu-oxidase-like_N"/>
</dbReference>
<dbReference type="Pfam" id="PF00394">
    <property type="entry name" value="Cu-oxidase"/>
    <property type="match status" value="1"/>
</dbReference>
<accession>A0AA40F174</accession>
<reference evidence="10" key="1">
    <citation type="submission" date="2023-06" db="EMBL/GenBank/DDBJ databases">
        <title>Genome-scale phylogeny and comparative genomics of the fungal order Sordariales.</title>
        <authorList>
            <consortium name="Lawrence Berkeley National Laboratory"/>
            <person name="Hensen N."/>
            <person name="Bonometti L."/>
            <person name="Westerberg I."/>
            <person name="Brannstrom I.O."/>
            <person name="Guillou S."/>
            <person name="Cros-Aarteil S."/>
            <person name="Calhoun S."/>
            <person name="Haridas S."/>
            <person name="Kuo A."/>
            <person name="Mondo S."/>
            <person name="Pangilinan J."/>
            <person name="Riley R."/>
            <person name="LaButti K."/>
            <person name="Andreopoulos B."/>
            <person name="Lipzen A."/>
            <person name="Chen C."/>
            <person name="Yanf M."/>
            <person name="Daum C."/>
            <person name="Ng V."/>
            <person name="Clum A."/>
            <person name="Steindorff A."/>
            <person name="Ohm R."/>
            <person name="Martin F."/>
            <person name="Silar P."/>
            <person name="Natvig D."/>
            <person name="Lalanne C."/>
            <person name="Gautier V."/>
            <person name="Ament-velasquez S.L."/>
            <person name="Kruys A."/>
            <person name="Hutchinson M.I."/>
            <person name="Powell A.J."/>
            <person name="Barry K."/>
            <person name="Miller A.N."/>
            <person name="Grigoriev I.V."/>
            <person name="Debuchy R."/>
            <person name="Gladieux P."/>
            <person name="Thoren M.H."/>
            <person name="Johannesson H."/>
        </authorList>
    </citation>
    <scope>NUCLEOTIDE SEQUENCE</scope>
    <source>
        <strain evidence="10">SMH3187-1</strain>
    </source>
</reference>
<dbReference type="CDD" id="cd13854">
    <property type="entry name" value="CuRO_1_MaLCC_like"/>
    <property type="match status" value="1"/>
</dbReference>
<dbReference type="InterPro" id="IPR001117">
    <property type="entry name" value="Cu-oxidase_2nd"/>
</dbReference>
<dbReference type="InterPro" id="IPR011706">
    <property type="entry name" value="Cu-oxidase_C"/>
</dbReference>
<dbReference type="PANTHER" id="PTHR11709">
    <property type="entry name" value="MULTI-COPPER OXIDASE"/>
    <property type="match status" value="1"/>
</dbReference>
<evidence type="ECO:0000256" key="1">
    <source>
        <dbReference type="ARBA" id="ARBA00010609"/>
    </source>
</evidence>
<evidence type="ECO:0000256" key="6">
    <source>
        <dbReference type="ARBA" id="ARBA00023180"/>
    </source>
</evidence>
<dbReference type="Pfam" id="PF07732">
    <property type="entry name" value="Cu-oxidase_3"/>
    <property type="match status" value="1"/>
</dbReference>
<feature type="domain" description="Plastocyanin-like" evidence="8">
    <location>
        <begin position="409"/>
        <end position="529"/>
    </location>
</feature>
<feature type="domain" description="Plastocyanin-like" evidence="9">
    <location>
        <begin position="68"/>
        <end position="184"/>
    </location>
</feature>
<dbReference type="FunFam" id="2.60.40.420:FF:000038">
    <property type="entry name" value="Extracellular dihydrogeodin oxidase/laccase"/>
    <property type="match status" value="1"/>
</dbReference>
<evidence type="ECO:0000256" key="5">
    <source>
        <dbReference type="ARBA" id="ARBA00023008"/>
    </source>
</evidence>
<dbReference type="Gene3D" id="2.60.40.420">
    <property type="entry name" value="Cupredoxins - blue copper proteins"/>
    <property type="match status" value="3"/>
</dbReference>
<dbReference type="GO" id="GO:0005507">
    <property type="term" value="F:copper ion binding"/>
    <property type="evidence" value="ECO:0007669"/>
    <property type="project" value="InterPro"/>
</dbReference>